<protein>
    <submittedName>
        <fullName evidence="1">Uncharacterized protein</fullName>
    </submittedName>
</protein>
<accession>A0A9N7YZN5</accession>
<proteinExistence type="predicted"/>
<evidence type="ECO:0000313" key="1">
    <source>
        <dbReference type="EMBL" id="CAB1445798.1"/>
    </source>
</evidence>
<dbReference type="EMBL" id="CADEAL010003787">
    <property type="protein sequence ID" value="CAB1445798.1"/>
    <property type="molecule type" value="Genomic_DNA"/>
</dbReference>
<sequence>PYKADRIPHMPSSSWRDLKLGSQVGVGGHEVIAPAKVLPFDPDPLAASFSCLKNCSDGLSQSLSMDSKFFQQPDGGRSHESSASHFNWPDSLLSQCHARS</sequence>
<reference evidence="1" key="1">
    <citation type="submission" date="2020-03" db="EMBL/GenBank/DDBJ databases">
        <authorList>
            <person name="Weist P."/>
        </authorList>
    </citation>
    <scope>NUCLEOTIDE SEQUENCE</scope>
</reference>
<gene>
    <name evidence="1" type="ORF">PLEPLA_LOCUS33539</name>
</gene>
<comment type="caution">
    <text evidence="1">The sequence shown here is derived from an EMBL/GenBank/DDBJ whole genome shotgun (WGS) entry which is preliminary data.</text>
</comment>
<dbReference type="AlphaFoldDB" id="A0A9N7YZN5"/>
<keyword evidence="2" id="KW-1185">Reference proteome</keyword>
<dbReference type="Proteomes" id="UP001153269">
    <property type="component" value="Unassembled WGS sequence"/>
</dbReference>
<organism evidence="1 2">
    <name type="scientific">Pleuronectes platessa</name>
    <name type="common">European plaice</name>
    <dbReference type="NCBI Taxonomy" id="8262"/>
    <lineage>
        <taxon>Eukaryota</taxon>
        <taxon>Metazoa</taxon>
        <taxon>Chordata</taxon>
        <taxon>Craniata</taxon>
        <taxon>Vertebrata</taxon>
        <taxon>Euteleostomi</taxon>
        <taxon>Actinopterygii</taxon>
        <taxon>Neopterygii</taxon>
        <taxon>Teleostei</taxon>
        <taxon>Neoteleostei</taxon>
        <taxon>Acanthomorphata</taxon>
        <taxon>Carangaria</taxon>
        <taxon>Pleuronectiformes</taxon>
        <taxon>Pleuronectoidei</taxon>
        <taxon>Pleuronectidae</taxon>
        <taxon>Pleuronectes</taxon>
    </lineage>
</organism>
<feature type="non-terminal residue" evidence="1">
    <location>
        <position position="1"/>
    </location>
</feature>
<evidence type="ECO:0000313" key="2">
    <source>
        <dbReference type="Proteomes" id="UP001153269"/>
    </source>
</evidence>
<name>A0A9N7YZN5_PLEPL</name>